<keyword evidence="1" id="KW-0802">TPR repeat</keyword>
<evidence type="ECO:0000256" key="1">
    <source>
        <dbReference type="PROSITE-ProRule" id="PRU00339"/>
    </source>
</evidence>
<reference evidence="3 4" key="1">
    <citation type="submission" date="2024-10" db="EMBL/GenBank/DDBJ databases">
        <title>Updated reference genomes for cyclostephanoid diatoms.</title>
        <authorList>
            <person name="Roberts W.R."/>
            <person name="Alverson A.J."/>
        </authorList>
    </citation>
    <scope>NUCLEOTIDE SEQUENCE [LARGE SCALE GENOMIC DNA]</scope>
    <source>
        <strain evidence="3 4">AJA232-27</strain>
    </source>
</reference>
<sequence>MGKKAKSNAGKKKALERKIDKSNLPPPPPKPEDEVGSAKTLDKPALPGSGFKILGEEGYDDGGVADLSLLIDLEDSVQRRKRGENEYFTALKADLLPRATRGPMAKQSRREQKVSLAQLLFSEDDDCEDKGPSEVYVEQVSGEEDEATKKHRRDRLAQARAALRLSLLLREPACASLSLSELCKRKLTEAGKEGGLEALRCADKALEISGSGFWDSDEVQLEAEDNPVIDPKYEKNATSPGLANPATLKLLPIRVSQLCMRSALLQRGNALAALGKEDEARETYEKVLPILVYEPRCARVDWERHSVHVNIGNTYARVGDFDKADEHYKIAEALGNDHVNEKGGSEDDGRSMILCAKRARSFALKKVGRVDEAKKLLAEVIKDKIANDALAAQRKVEEAAANALLSQEAEVVGDGHGSAYPM</sequence>
<evidence type="ECO:0000313" key="3">
    <source>
        <dbReference type="EMBL" id="KAL3766554.1"/>
    </source>
</evidence>
<dbReference type="Proteomes" id="UP001530293">
    <property type="component" value="Unassembled WGS sequence"/>
</dbReference>
<evidence type="ECO:0000256" key="2">
    <source>
        <dbReference type="SAM" id="MobiDB-lite"/>
    </source>
</evidence>
<dbReference type="SMART" id="SM00028">
    <property type="entry name" value="TPR"/>
    <property type="match status" value="2"/>
</dbReference>
<dbReference type="Gene3D" id="1.25.40.10">
    <property type="entry name" value="Tetratricopeptide repeat domain"/>
    <property type="match status" value="1"/>
</dbReference>
<proteinExistence type="predicted"/>
<dbReference type="EMBL" id="JALLBG020000083">
    <property type="protein sequence ID" value="KAL3766554.1"/>
    <property type="molecule type" value="Genomic_DNA"/>
</dbReference>
<feature type="compositionally biased region" description="Basic residues" evidence="2">
    <location>
        <begin position="1"/>
        <end position="15"/>
    </location>
</feature>
<dbReference type="Pfam" id="PF13181">
    <property type="entry name" value="TPR_8"/>
    <property type="match status" value="2"/>
</dbReference>
<accession>A0ABD3MRN5</accession>
<organism evidence="3 4">
    <name type="scientific">Discostella pseudostelligera</name>
    <dbReference type="NCBI Taxonomy" id="259834"/>
    <lineage>
        <taxon>Eukaryota</taxon>
        <taxon>Sar</taxon>
        <taxon>Stramenopiles</taxon>
        <taxon>Ochrophyta</taxon>
        <taxon>Bacillariophyta</taxon>
        <taxon>Coscinodiscophyceae</taxon>
        <taxon>Thalassiosirophycidae</taxon>
        <taxon>Stephanodiscales</taxon>
        <taxon>Stephanodiscaceae</taxon>
        <taxon>Discostella</taxon>
    </lineage>
</organism>
<gene>
    <name evidence="3" type="ORF">ACHAWU_007794</name>
</gene>
<comment type="caution">
    <text evidence="3">The sequence shown here is derived from an EMBL/GenBank/DDBJ whole genome shotgun (WGS) entry which is preliminary data.</text>
</comment>
<feature type="repeat" description="TPR" evidence="1">
    <location>
        <begin position="305"/>
        <end position="338"/>
    </location>
</feature>
<evidence type="ECO:0000313" key="4">
    <source>
        <dbReference type="Proteomes" id="UP001530293"/>
    </source>
</evidence>
<keyword evidence="4" id="KW-1185">Reference proteome</keyword>
<dbReference type="InterPro" id="IPR019734">
    <property type="entry name" value="TPR_rpt"/>
</dbReference>
<dbReference type="PROSITE" id="PS50005">
    <property type="entry name" value="TPR"/>
    <property type="match status" value="1"/>
</dbReference>
<name>A0ABD3MRN5_9STRA</name>
<feature type="region of interest" description="Disordered" evidence="2">
    <location>
        <begin position="1"/>
        <end position="57"/>
    </location>
</feature>
<dbReference type="AlphaFoldDB" id="A0ABD3MRN5"/>
<dbReference type="SUPFAM" id="SSF48452">
    <property type="entry name" value="TPR-like"/>
    <property type="match status" value="1"/>
</dbReference>
<dbReference type="InterPro" id="IPR011990">
    <property type="entry name" value="TPR-like_helical_dom_sf"/>
</dbReference>
<protein>
    <submittedName>
        <fullName evidence="3">Uncharacterized protein</fullName>
    </submittedName>
</protein>